<dbReference type="EC" id="2.4.1.-" evidence="5"/>
<keyword evidence="4" id="KW-0472">Membrane</keyword>
<proteinExistence type="inferred from homology"/>
<feature type="transmembrane region" description="Helical" evidence="4">
    <location>
        <begin position="311"/>
        <end position="344"/>
    </location>
</feature>
<dbReference type="RefSeq" id="WP_145190511.1">
    <property type="nucleotide sequence ID" value="NZ_CP036290.1"/>
</dbReference>
<keyword evidence="4" id="KW-0812">Transmembrane</keyword>
<evidence type="ECO:0000256" key="4">
    <source>
        <dbReference type="SAM" id="Phobius"/>
    </source>
</evidence>
<keyword evidence="6" id="KW-1185">Reference proteome</keyword>
<accession>A0A518D3I2</accession>
<dbReference type="Pfam" id="PF13641">
    <property type="entry name" value="Glyco_tranf_2_3"/>
    <property type="match status" value="1"/>
</dbReference>
<name>A0A518D3I2_9BACT</name>
<organism evidence="5 6">
    <name type="scientific">Rohdeia mirabilis</name>
    <dbReference type="NCBI Taxonomy" id="2528008"/>
    <lineage>
        <taxon>Bacteria</taxon>
        <taxon>Pseudomonadati</taxon>
        <taxon>Planctomycetota</taxon>
        <taxon>Planctomycetia</taxon>
        <taxon>Planctomycetia incertae sedis</taxon>
        <taxon>Rohdeia</taxon>
    </lineage>
</organism>
<dbReference type="AlphaFoldDB" id="A0A518D3I2"/>
<dbReference type="GO" id="GO:0016757">
    <property type="term" value="F:glycosyltransferase activity"/>
    <property type="evidence" value="ECO:0007669"/>
    <property type="project" value="UniProtKB-KW"/>
</dbReference>
<dbReference type="EMBL" id="CP036290">
    <property type="protein sequence ID" value="QDU86027.1"/>
    <property type="molecule type" value="Genomic_DNA"/>
</dbReference>
<keyword evidence="2 5" id="KW-0328">Glycosyltransferase</keyword>
<gene>
    <name evidence="5" type="primary">crtQ</name>
    <name evidence="5" type="ORF">Pla163_31760</name>
</gene>
<evidence type="ECO:0000256" key="1">
    <source>
        <dbReference type="ARBA" id="ARBA00006739"/>
    </source>
</evidence>
<protein>
    <submittedName>
        <fullName evidence="5">4,4'-diaponeurosporenoate glycosyltransferase</fullName>
        <ecNumber evidence="5">2.4.1.-</ecNumber>
    </submittedName>
</protein>
<comment type="similarity">
    <text evidence="1">Belongs to the glycosyltransferase 2 family.</text>
</comment>
<dbReference type="SUPFAM" id="SSF53448">
    <property type="entry name" value="Nucleotide-diphospho-sugar transferases"/>
    <property type="match status" value="1"/>
</dbReference>
<dbReference type="CDD" id="cd06438">
    <property type="entry name" value="EpsO_like"/>
    <property type="match status" value="1"/>
</dbReference>
<reference evidence="5 6" key="1">
    <citation type="submission" date="2019-02" db="EMBL/GenBank/DDBJ databases">
        <title>Deep-cultivation of Planctomycetes and their phenomic and genomic characterization uncovers novel biology.</title>
        <authorList>
            <person name="Wiegand S."/>
            <person name="Jogler M."/>
            <person name="Boedeker C."/>
            <person name="Pinto D."/>
            <person name="Vollmers J."/>
            <person name="Rivas-Marin E."/>
            <person name="Kohn T."/>
            <person name="Peeters S.H."/>
            <person name="Heuer A."/>
            <person name="Rast P."/>
            <person name="Oberbeckmann S."/>
            <person name="Bunk B."/>
            <person name="Jeske O."/>
            <person name="Meyerdierks A."/>
            <person name="Storesund J.E."/>
            <person name="Kallscheuer N."/>
            <person name="Luecker S."/>
            <person name="Lage O.M."/>
            <person name="Pohl T."/>
            <person name="Merkel B.J."/>
            <person name="Hornburger P."/>
            <person name="Mueller R.-W."/>
            <person name="Bruemmer F."/>
            <person name="Labrenz M."/>
            <person name="Spormann A.M."/>
            <person name="Op den Camp H."/>
            <person name="Overmann J."/>
            <person name="Amann R."/>
            <person name="Jetten M.S.M."/>
            <person name="Mascher T."/>
            <person name="Medema M.H."/>
            <person name="Devos D.P."/>
            <person name="Kaster A.-K."/>
            <person name="Ovreas L."/>
            <person name="Rohde M."/>
            <person name="Galperin M.Y."/>
            <person name="Jogler C."/>
        </authorList>
    </citation>
    <scope>NUCLEOTIDE SEQUENCE [LARGE SCALE GENOMIC DNA]</scope>
    <source>
        <strain evidence="5 6">Pla163</strain>
    </source>
</reference>
<evidence type="ECO:0000256" key="3">
    <source>
        <dbReference type="ARBA" id="ARBA00022679"/>
    </source>
</evidence>
<evidence type="ECO:0000256" key="2">
    <source>
        <dbReference type="ARBA" id="ARBA00022676"/>
    </source>
</evidence>
<dbReference type="Proteomes" id="UP000319342">
    <property type="component" value="Chromosome"/>
</dbReference>
<dbReference type="InterPro" id="IPR029044">
    <property type="entry name" value="Nucleotide-diphossugar_trans"/>
</dbReference>
<dbReference type="PANTHER" id="PTHR43630:SF1">
    <property type="entry name" value="POLY-BETA-1,6-N-ACETYL-D-GLUCOSAMINE SYNTHASE"/>
    <property type="match status" value="1"/>
</dbReference>
<keyword evidence="3 5" id="KW-0808">Transferase</keyword>
<dbReference type="Gene3D" id="3.90.550.10">
    <property type="entry name" value="Spore Coat Polysaccharide Biosynthesis Protein SpsA, Chain A"/>
    <property type="match status" value="1"/>
</dbReference>
<dbReference type="OrthoDB" id="9797391at2"/>
<dbReference type="PANTHER" id="PTHR43630">
    <property type="entry name" value="POLY-BETA-1,6-N-ACETYL-D-GLUCOSAMINE SYNTHASE"/>
    <property type="match status" value="1"/>
</dbReference>
<evidence type="ECO:0000313" key="5">
    <source>
        <dbReference type="EMBL" id="QDU86027.1"/>
    </source>
</evidence>
<evidence type="ECO:0000313" key="6">
    <source>
        <dbReference type="Proteomes" id="UP000319342"/>
    </source>
</evidence>
<keyword evidence="4" id="KW-1133">Transmembrane helix</keyword>
<sequence>MIGILFTACALATVPGTVELALLTASAARATPPRGPRPPVDGSSLRIVIPAHDEEHGIDATLEHVLARLPSGMSPREVLVVADNCTDATAAVARRHGVRVIERQVSKSRGKGHALNEAFTQLLQHDPGAERFLVLDADARLGPSAIDELLSAFDQGAAAVQASYRVADPDLDARSGLLNLAWLCFNHLRPLGRQRLGLSVGILGNGFGLTRDVLVAVPYRAGSVVEDLEYHLRLVEAGFAVRFVPTARVLAAAAPTAGAERTQRVRWEGGRLRMLIDHLPRLVGQVLRGKKYFVEPALELALLPLALHGTLLALGIASGGLGSMVAGVGLAVLALHVLAGAFLAGRGSRDLLALAHAPAHVARKLALLPAIVRGSARTTSWKRTDRAA</sequence>